<accession>A0AA94HRC4</accession>
<name>A0AA94HRC4_DESDE</name>
<evidence type="ECO:0000313" key="1">
    <source>
        <dbReference type="EMBL" id="SFW27422.1"/>
    </source>
</evidence>
<dbReference type="Gene3D" id="3.40.50.620">
    <property type="entry name" value="HUPs"/>
    <property type="match status" value="1"/>
</dbReference>
<dbReference type="PANTHER" id="PTHR43169:SF2">
    <property type="entry name" value="NAD_GMP SYNTHASE DOMAIN-CONTAINING PROTEIN"/>
    <property type="match status" value="1"/>
</dbReference>
<dbReference type="AlphaFoldDB" id="A0AA94HRC4"/>
<dbReference type="SUPFAM" id="SSF52402">
    <property type="entry name" value="Adenine nucleotide alpha hydrolases-like"/>
    <property type="match status" value="1"/>
</dbReference>
<sequence length="310" mass="32047">MTNRDVARSCGEKPAVSTGQAALPQGLARLLADLPALAVAFSGGIDSRFLCHAALLCGCDVLAVHARGPHVPAEESDSAQVWARARGLPLLVVDFDPLSLPEVAVNSRQRCYACKQGLLKAIAGALAHTGKMAGNAPAGKDPHGTRLLCDGSNADDLTAFRPGLRALKEAGIISPLAEAGMGKEAIRAAARAAGLDNPDQCARPCLLTRLAYGLAPQKDVLRRIAAVESSLAALRGGGDVGGIAPGPVAGCALGDFRLRLVPQPVLQAQFLPEALAASVRRILEAHGFMDCELLVGQGVSGFFDRPPVQP</sequence>
<dbReference type="Proteomes" id="UP000182680">
    <property type="component" value="Unassembled WGS sequence"/>
</dbReference>
<dbReference type="EMBL" id="FPIW01000007">
    <property type="protein sequence ID" value="SFW27422.1"/>
    <property type="molecule type" value="Genomic_DNA"/>
</dbReference>
<dbReference type="InterPro" id="IPR014729">
    <property type="entry name" value="Rossmann-like_a/b/a_fold"/>
</dbReference>
<evidence type="ECO:0000313" key="2">
    <source>
        <dbReference type="Proteomes" id="UP000182680"/>
    </source>
</evidence>
<evidence type="ECO:0008006" key="3">
    <source>
        <dbReference type="Google" id="ProtNLM"/>
    </source>
</evidence>
<proteinExistence type="predicted"/>
<protein>
    <recommendedName>
        <fullName evidence="3">PP-loop family protein</fullName>
    </recommendedName>
</protein>
<reference evidence="2" key="1">
    <citation type="submission" date="2016-11" db="EMBL/GenBank/DDBJ databases">
        <authorList>
            <person name="Jaros S."/>
            <person name="Januszkiewicz K."/>
            <person name="Wedrychowicz H."/>
        </authorList>
    </citation>
    <scope>NUCLEOTIDE SEQUENCE [LARGE SCALE GENOMIC DNA]</scope>
    <source>
        <strain evidence="2">DSM 7057</strain>
    </source>
</reference>
<organism evidence="1 2">
    <name type="scientific">Desulfovibrio desulfuricans</name>
    <dbReference type="NCBI Taxonomy" id="876"/>
    <lineage>
        <taxon>Bacteria</taxon>
        <taxon>Pseudomonadati</taxon>
        <taxon>Thermodesulfobacteriota</taxon>
        <taxon>Desulfovibrionia</taxon>
        <taxon>Desulfovibrionales</taxon>
        <taxon>Desulfovibrionaceae</taxon>
        <taxon>Desulfovibrio</taxon>
    </lineage>
</organism>
<dbReference type="InterPro" id="IPR052188">
    <property type="entry name" value="Ni-pincer_cofactor_biosynth"/>
</dbReference>
<comment type="caution">
    <text evidence="1">The sequence shown here is derived from an EMBL/GenBank/DDBJ whole genome shotgun (WGS) entry which is preliminary data.</text>
</comment>
<dbReference type="PANTHER" id="PTHR43169">
    <property type="entry name" value="EXSB FAMILY PROTEIN"/>
    <property type="match status" value="1"/>
</dbReference>
<gene>
    <name evidence="1" type="ORF">SAMN02910291_00656</name>
</gene>